<organism evidence="1 2">
    <name type="scientific">Aldrovandia affinis</name>
    <dbReference type="NCBI Taxonomy" id="143900"/>
    <lineage>
        <taxon>Eukaryota</taxon>
        <taxon>Metazoa</taxon>
        <taxon>Chordata</taxon>
        <taxon>Craniata</taxon>
        <taxon>Vertebrata</taxon>
        <taxon>Euteleostomi</taxon>
        <taxon>Actinopterygii</taxon>
        <taxon>Neopterygii</taxon>
        <taxon>Teleostei</taxon>
        <taxon>Notacanthiformes</taxon>
        <taxon>Halosauridae</taxon>
        <taxon>Aldrovandia</taxon>
    </lineage>
</organism>
<gene>
    <name evidence="1" type="ORF">AAFF_G00397090</name>
</gene>
<accession>A0AAD7SF91</accession>
<protein>
    <submittedName>
        <fullName evidence="1">Uncharacterized protein</fullName>
    </submittedName>
</protein>
<reference evidence="1" key="1">
    <citation type="journal article" date="2023" name="Science">
        <title>Genome structures resolve the early diversification of teleost fishes.</title>
        <authorList>
            <person name="Parey E."/>
            <person name="Louis A."/>
            <person name="Montfort J."/>
            <person name="Bouchez O."/>
            <person name="Roques C."/>
            <person name="Iampietro C."/>
            <person name="Lluch J."/>
            <person name="Castinel A."/>
            <person name="Donnadieu C."/>
            <person name="Desvignes T."/>
            <person name="Floi Bucao C."/>
            <person name="Jouanno E."/>
            <person name="Wen M."/>
            <person name="Mejri S."/>
            <person name="Dirks R."/>
            <person name="Jansen H."/>
            <person name="Henkel C."/>
            <person name="Chen W.J."/>
            <person name="Zahm M."/>
            <person name="Cabau C."/>
            <person name="Klopp C."/>
            <person name="Thompson A.W."/>
            <person name="Robinson-Rechavi M."/>
            <person name="Braasch I."/>
            <person name="Lecointre G."/>
            <person name="Bobe J."/>
            <person name="Postlethwait J.H."/>
            <person name="Berthelot C."/>
            <person name="Roest Crollius H."/>
            <person name="Guiguen Y."/>
        </authorList>
    </citation>
    <scope>NUCLEOTIDE SEQUENCE</scope>
    <source>
        <strain evidence="1">NC1722</strain>
    </source>
</reference>
<sequence>MEPFAGLVRWDLGVDGVRLPGAADEVLKIQQYADAVCHSGGFAVCMGGLKILGVRFWARGSAAQSWEACLALVRSRLDVWSCRQLSLTGKVLVVRSVLLPLLLHLVSAGMLWDVLGIHPYLQAETDPKLLVNPNLHPCMGAQNKLGACHYTVTQIRLTDGRTYSIGSCEEQKVVPVLSSPKKQPIFRATPTWCHLHAYLTDVHSCADVAMAAGQHL</sequence>
<evidence type="ECO:0000313" key="1">
    <source>
        <dbReference type="EMBL" id="KAJ8400326.1"/>
    </source>
</evidence>
<dbReference type="Proteomes" id="UP001221898">
    <property type="component" value="Unassembled WGS sequence"/>
</dbReference>
<comment type="caution">
    <text evidence="1">The sequence shown here is derived from an EMBL/GenBank/DDBJ whole genome shotgun (WGS) entry which is preliminary data.</text>
</comment>
<dbReference type="EMBL" id="JAINUG010000077">
    <property type="protein sequence ID" value="KAJ8400326.1"/>
    <property type="molecule type" value="Genomic_DNA"/>
</dbReference>
<dbReference type="AlphaFoldDB" id="A0AAD7SF91"/>
<evidence type="ECO:0000313" key="2">
    <source>
        <dbReference type="Proteomes" id="UP001221898"/>
    </source>
</evidence>
<name>A0AAD7SF91_9TELE</name>
<proteinExistence type="predicted"/>
<keyword evidence="2" id="KW-1185">Reference proteome</keyword>